<dbReference type="EMBL" id="HG994371">
    <property type="protein sequence ID" value="CAF2029859.1"/>
    <property type="molecule type" value="Genomic_DNA"/>
</dbReference>
<proteinExistence type="predicted"/>
<dbReference type="AlphaFoldDB" id="A0A078IY54"/>
<dbReference type="EMBL" id="LK033298">
    <property type="protein sequence ID" value="CDY54274.1"/>
    <property type="molecule type" value="Genomic_DNA"/>
</dbReference>
<dbReference type="PANTHER" id="PTHR17583:SF0">
    <property type="entry name" value="PHOSPHOINOSITIDE 3-KINASE REGULATORY SUBUNIT 4"/>
    <property type="match status" value="1"/>
</dbReference>
<reference evidence="3 4" key="1">
    <citation type="journal article" date="2014" name="Science">
        <title>Plant genetics. Early allopolyploid evolution in the post-Neolithic Brassica napus oilseed genome.</title>
        <authorList>
            <person name="Chalhoub B."/>
            <person name="Denoeud F."/>
            <person name="Liu S."/>
            <person name="Parkin I.A."/>
            <person name="Tang H."/>
            <person name="Wang X."/>
            <person name="Chiquet J."/>
            <person name="Belcram H."/>
            <person name="Tong C."/>
            <person name="Samans B."/>
            <person name="Correa M."/>
            <person name="Da Silva C."/>
            <person name="Just J."/>
            <person name="Falentin C."/>
            <person name="Koh C.S."/>
            <person name="Le Clainche I."/>
            <person name="Bernard M."/>
            <person name="Bento P."/>
            <person name="Noel B."/>
            <person name="Labadie K."/>
            <person name="Alberti A."/>
            <person name="Charles M."/>
            <person name="Arnaud D."/>
            <person name="Guo H."/>
            <person name="Daviaud C."/>
            <person name="Alamery S."/>
            <person name="Jabbari K."/>
            <person name="Zhao M."/>
            <person name="Edger P.P."/>
            <person name="Chelaifa H."/>
            <person name="Tack D."/>
            <person name="Lassalle G."/>
            <person name="Mestiri I."/>
            <person name="Schnel N."/>
            <person name="Le Paslier M.C."/>
            <person name="Fan G."/>
            <person name="Renault V."/>
            <person name="Bayer P.E."/>
            <person name="Golicz A.A."/>
            <person name="Manoli S."/>
            <person name="Lee T.H."/>
            <person name="Thi V.H."/>
            <person name="Chalabi S."/>
            <person name="Hu Q."/>
            <person name="Fan C."/>
            <person name="Tollenaere R."/>
            <person name="Lu Y."/>
            <person name="Battail C."/>
            <person name="Shen J."/>
            <person name="Sidebottom C.H."/>
            <person name="Wang X."/>
            <person name="Canaguier A."/>
            <person name="Chauveau A."/>
            <person name="Berard A."/>
            <person name="Deniot G."/>
            <person name="Guan M."/>
            <person name="Liu Z."/>
            <person name="Sun F."/>
            <person name="Lim Y.P."/>
            <person name="Lyons E."/>
            <person name="Town C.D."/>
            <person name="Bancroft I."/>
            <person name="Wang X."/>
            <person name="Meng J."/>
            <person name="Ma J."/>
            <person name="Pires J.C."/>
            <person name="King G.J."/>
            <person name="Brunel D."/>
            <person name="Delourme R."/>
            <person name="Renard M."/>
            <person name="Aury J.M."/>
            <person name="Adams K.L."/>
            <person name="Batley J."/>
            <person name="Snowdon R.J."/>
            <person name="Tost J."/>
            <person name="Edwards D."/>
            <person name="Zhou Y."/>
            <person name="Hua W."/>
            <person name="Sharpe A.G."/>
            <person name="Paterson A.H."/>
            <person name="Guan C."/>
            <person name="Wincker P."/>
        </authorList>
    </citation>
    <scope>NUCLEOTIDE SEQUENCE [LARGE SCALE GENOMIC DNA]</scope>
    <source>
        <strain evidence="4">cv. Darmor-bzh</strain>
    </source>
</reference>
<keyword evidence="4" id="KW-1185">Reference proteome</keyword>
<reference evidence="3" key="2">
    <citation type="submission" date="2014-06" db="EMBL/GenBank/DDBJ databases">
        <authorList>
            <person name="Genoscope - CEA"/>
        </authorList>
    </citation>
    <scope>NUCLEOTIDE SEQUENCE</scope>
</reference>
<protein>
    <submittedName>
        <fullName evidence="2">(rape) hypothetical protein</fullName>
    </submittedName>
    <submittedName>
        <fullName evidence="3">BnaC07g50760D protein</fullName>
    </submittedName>
</protein>
<name>A0A078IY54_BRANA</name>
<gene>
    <name evidence="3" type="primary">BnaC07g50760D</name>
    <name evidence="2" type="ORF">DARMORV10_C07P57020.1</name>
    <name evidence="3" type="ORF">GSBRNA2T00013751001</name>
</gene>
<dbReference type="Proteomes" id="UP000028999">
    <property type="component" value="Unassembled WGS sequence"/>
</dbReference>
<organism evidence="3 4">
    <name type="scientific">Brassica napus</name>
    <name type="common">Rape</name>
    <dbReference type="NCBI Taxonomy" id="3708"/>
    <lineage>
        <taxon>Eukaryota</taxon>
        <taxon>Viridiplantae</taxon>
        <taxon>Streptophyta</taxon>
        <taxon>Embryophyta</taxon>
        <taxon>Tracheophyta</taxon>
        <taxon>Spermatophyta</taxon>
        <taxon>Magnoliopsida</taxon>
        <taxon>eudicotyledons</taxon>
        <taxon>Gunneridae</taxon>
        <taxon>Pentapetalae</taxon>
        <taxon>rosids</taxon>
        <taxon>malvids</taxon>
        <taxon>Brassicales</taxon>
        <taxon>Brassicaceae</taxon>
        <taxon>Brassiceae</taxon>
        <taxon>Brassica</taxon>
    </lineage>
</organism>
<dbReference type="Proteomes" id="UP001295469">
    <property type="component" value="Chromosome C07"/>
</dbReference>
<reference evidence="2" key="3">
    <citation type="submission" date="2021-01" db="EMBL/GenBank/DDBJ databases">
        <authorList>
            <consortium name="Genoscope - CEA"/>
            <person name="William W."/>
        </authorList>
    </citation>
    <scope>NUCLEOTIDE SEQUENCE</scope>
</reference>
<evidence type="ECO:0000313" key="3">
    <source>
        <dbReference type="EMBL" id="CDY54274.1"/>
    </source>
</evidence>
<feature type="region of interest" description="Disordered" evidence="1">
    <location>
        <begin position="203"/>
        <end position="224"/>
    </location>
</feature>
<dbReference type="PANTHER" id="PTHR17583">
    <property type="entry name" value="PHOSPHOINOSITIDE 3-KINASE REGULATORY SUBUNIT 4"/>
    <property type="match status" value="1"/>
</dbReference>
<evidence type="ECO:0000256" key="1">
    <source>
        <dbReference type="SAM" id="MobiDB-lite"/>
    </source>
</evidence>
<dbReference type="InterPro" id="IPR011009">
    <property type="entry name" value="Kinase-like_dom_sf"/>
</dbReference>
<dbReference type="SUPFAM" id="SSF56112">
    <property type="entry name" value="Protein kinase-like (PK-like)"/>
    <property type="match status" value="1"/>
</dbReference>
<accession>A0A078IY54</accession>
<dbReference type="GO" id="GO:0016236">
    <property type="term" value="P:macroautophagy"/>
    <property type="evidence" value="ECO:0007669"/>
    <property type="project" value="InterPro"/>
</dbReference>
<evidence type="ECO:0000313" key="2">
    <source>
        <dbReference type="EMBL" id="CAF2029859.1"/>
    </source>
</evidence>
<dbReference type="Gramene" id="CDY54274">
    <property type="protein sequence ID" value="CDY54274"/>
    <property type="gene ID" value="GSBRNA2T00013751001"/>
</dbReference>
<evidence type="ECO:0000313" key="4">
    <source>
        <dbReference type="Proteomes" id="UP000028999"/>
    </source>
</evidence>
<sequence length="224" mass="26085">MLRETTVVSNLEIFVIEFNFGKRLIKRAYLVRKYFFSNLHDRLSTRPFLRLVEKKWLAFQVFFSQCHEKGICHIVMTSPFFDTREGTVLNILSLLFTYEHGGETQVVQDSPLKPSMDIFSVGCVIAEIFLEGQPLFELAQLLAYRRGQHDPSQHLEKIPDPGIRNMILHMIQLEPEARLSAENYLQNYVATCHGIFQERRKKMSENNPGDEAFANQKLNTWKDS</sequence>
<dbReference type="GO" id="GO:0004674">
    <property type="term" value="F:protein serine/threonine kinase activity"/>
    <property type="evidence" value="ECO:0007669"/>
    <property type="project" value="InterPro"/>
</dbReference>
<dbReference type="InterPro" id="IPR045162">
    <property type="entry name" value="Vps15-like"/>
</dbReference>
<dbReference type="PaxDb" id="3708-A0A078IY54"/>
<dbReference type="STRING" id="3708.A0A078IY54"/>
<dbReference type="GO" id="GO:0045324">
    <property type="term" value="P:late endosome to vacuole transport"/>
    <property type="evidence" value="ECO:0007669"/>
    <property type="project" value="InterPro"/>
</dbReference>
<dbReference type="Gene3D" id="1.10.510.10">
    <property type="entry name" value="Transferase(Phosphotransferase) domain 1"/>
    <property type="match status" value="1"/>
</dbReference>